<dbReference type="InterPro" id="IPR001128">
    <property type="entry name" value="Cyt_P450"/>
</dbReference>
<dbReference type="PANTHER" id="PTHR47947:SF25">
    <property type="entry name" value="DIMETHYLNONATRIENE SYNTHASE"/>
    <property type="match status" value="1"/>
</dbReference>
<dbReference type="GO" id="GO:0004497">
    <property type="term" value="F:monooxygenase activity"/>
    <property type="evidence" value="ECO:0007669"/>
    <property type="project" value="UniProtKB-KW"/>
</dbReference>
<evidence type="ECO:0000256" key="1">
    <source>
        <dbReference type="ARBA" id="ARBA00022617"/>
    </source>
</evidence>
<dbReference type="InterPro" id="IPR002403">
    <property type="entry name" value="Cyt_P450_E_grp-IV"/>
</dbReference>
<dbReference type="OrthoDB" id="2789670at2759"/>
<dbReference type="EMBL" id="SMOL01000695">
    <property type="protein sequence ID" value="KAB2602166.1"/>
    <property type="molecule type" value="Genomic_DNA"/>
</dbReference>
<gene>
    <name evidence="6" type="ORF">D8674_003171</name>
</gene>
<keyword evidence="2" id="KW-0479">Metal-binding</keyword>
<dbReference type="Pfam" id="PF00067">
    <property type="entry name" value="p450"/>
    <property type="match status" value="1"/>
</dbReference>
<dbReference type="SUPFAM" id="SSF48264">
    <property type="entry name" value="Cytochrome P450"/>
    <property type="match status" value="1"/>
</dbReference>
<proteinExistence type="predicted"/>
<dbReference type="GO" id="GO:0005506">
    <property type="term" value="F:iron ion binding"/>
    <property type="evidence" value="ECO:0007669"/>
    <property type="project" value="InterPro"/>
</dbReference>
<reference evidence="6 7" key="1">
    <citation type="submission" date="2019-09" db="EMBL/GenBank/DDBJ databases">
        <authorList>
            <person name="Ou C."/>
        </authorList>
    </citation>
    <scope>NUCLEOTIDE SEQUENCE [LARGE SCALE GENOMIC DNA]</scope>
    <source>
        <strain evidence="6">S2</strain>
        <tissue evidence="6">Leaf</tissue>
    </source>
</reference>
<dbReference type="InterPro" id="IPR036396">
    <property type="entry name" value="Cyt_P450_sf"/>
</dbReference>
<protein>
    <submittedName>
        <fullName evidence="6">Cytochrome P450 82G1-like</fullName>
    </submittedName>
</protein>
<dbReference type="PANTHER" id="PTHR47947">
    <property type="entry name" value="CYTOCHROME P450 82C3-RELATED"/>
    <property type="match status" value="1"/>
</dbReference>
<keyword evidence="3" id="KW-0560">Oxidoreductase</keyword>
<organism evidence="6 7">
    <name type="scientific">Pyrus ussuriensis x Pyrus communis</name>
    <dbReference type="NCBI Taxonomy" id="2448454"/>
    <lineage>
        <taxon>Eukaryota</taxon>
        <taxon>Viridiplantae</taxon>
        <taxon>Streptophyta</taxon>
        <taxon>Embryophyta</taxon>
        <taxon>Tracheophyta</taxon>
        <taxon>Spermatophyta</taxon>
        <taxon>Magnoliopsida</taxon>
        <taxon>eudicotyledons</taxon>
        <taxon>Gunneridae</taxon>
        <taxon>Pentapetalae</taxon>
        <taxon>rosids</taxon>
        <taxon>fabids</taxon>
        <taxon>Rosales</taxon>
        <taxon>Rosaceae</taxon>
        <taxon>Amygdaloideae</taxon>
        <taxon>Maleae</taxon>
        <taxon>Pyrus</taxon>
    </lineage>
</organism>
<dbReference type="AlphaFoldDB" id="A0A5N5FGC2"/>
<dbReference type="PRINTS" id="PR00465">
    <property type="entry name" value="EP450IV"/>
</dbReference>
<evidence type="ECO:0000256" key="2">
    <source>
        <dbReference type="ARBA" id="ARBA00022723"/>
    </source>
</evidence>
<dbReference type="InterPro" id="IPR050651">
    <property type="entry name" value="Plant_Cytochrome_P450_Monoox"/>
</dbReference>
<evidence type="ECO:0000256" key="5">
    <source>
        <dbReference type="ARBA" id="ARBA00023033"/>
    </source>
</evidence>
<dbReference type="GO" id="GO:0020037">
    <property type="term" value="F:heme binding"/>
    <property type="evidence" value="ECO:0007669"/>
    <property type="project" value="InterPro"/>
</dbReference>
<comment type="caution">
    <text evidence="6">The sequence shown here is derived from an EMBL/GenBank/DDBJ whole genome shotgun (WGS) entry which is preliminary data.</text>
</comment>
<keyword evidence="7" id="KW-1185">Reference proteome</keyword>
<dbReference type="Proteomes" id="UP000327157">
    <property type="component" value="Chromosome 10"/>
</dbReference>
<sequence>MGSRIRPHKPKYLQAILKETLRLYPPGQITGLCEATKDCRLGGYFVPKRTHLLVNIWKLQRDPRMWANPCEFQPERFMITHADVDFKGQSNFKYIPFSAGRGFSCSTPSSSALPMPLKYFGLIS</sequence>
<name>A0A5N5FGC2_9ROSA</name>
<keyword evidence="5" id="KW-0503">Monooxygenase</keyword>
<reference evidence="7" key="2">
    <citation type="submission" date="2019-10" db="EMBL/GenBank/DDBJ databases">
        <title>A de novo genome assembly of a pear dwarfing rootstock.</title>
        <authorList>
            <person name="Wang F."/>
            <person name="Wang J."/>
            <person name="Li S."/>
            <person name="Zhang Y."/>
            <person name="Fang M."/>
            <person name="Ma L."/>
            <person name="Zhao Y."/>
            <person name="Jiang S."/>
        </authorList>
    </citation>
    <scope>NUCLEOTIDE SEQUENCE [LARGE SCALE GENOMIC DNA]</scope>
</reference>
<dbReference type="GO" id="GO:0016705">
    <property type="term" value="F:oxidoreductase activity, acting on paired donors, with incorporation or reduction of molecular oxygen"/>
    <property type="evidence" value="ECO:0007669"/>
    <property type="project" value="InterPro"/>
</dbReference>
<keyword evidence="4" id="KW-0408">Iron</keyword>
<dbReference type="Gene3D" id="1.10.630.10">
    <property type="entry name" value="Cytochrome P450"/>
    <property type="match status" value="1"/>
</dbReference>
<dbReference type="GO" id="GO:0046246">
    <property type="term" value="P:terpene biosynthetic process"/>
    <property type="evidence" value="ECO:0007669"/>
    <property type="project" value="TreeGrafter"/>
</dbReference>
<accession>A0A5N5FGC2</accession>
<evidence type="ECO:0000313" key="7">
    <source>
        <dbReference type="Proteomes" id="UP000327157"/>
    </source>
</evidence>
<evidence type="ECO:0000256" key="3">
    <source>
        <dbReference type="ARBA" id="ARBA00023002"/>
    </source>
</evidence>
<evidence type="ECO:0000313" key="6">
    <source>
        <dbReference type="EMBL" id="KAB2602166.1"/>
    </source>
</evidence>
<keyword evidence="1" id="KW-0349">Heme</keyword>
<evidence type="ECO:0000256" key="4">
    <source>
        <dbReference type="ARBA" id="ARBA00023004"/>
    </source>
</evidence>
<reference evidence="6 7" key="3">
    <citation type="submission" date="2019-11" db="EMBL/GenBank/DDBJ databases">
        <title>A de novo genome assembly of a pear dwarfing rootstock.</title>
        <authorList>
            <person name="Wang F."/>
            <person name="Wang J."/>
            <person name="Li S."/>
            <person name="Zhang Y."/>
            <person name="Fang M."/>
            <person name="Ma L."/>
            <person name="Zhao Y."/>
            <person name="Jiang S."/>
        </authorList>
    </citation>
    <scope>NUCLEOTIDE SEQUENCE [LARGE SCALE GENOMIC DNA]</scope>
    <source>
        <strain evidence="6">S2</strain>
        <tissue evidence="6">Leaf</tissue>
    </source>
</reference>